<comment type="caution">
    <text evidence="13">The sequence shown here is derived from an EMBL/GenBank/DDBJ whole genome shotgun (WGS) entry which is preliminary data.</text>
</comment>
<feature type="transmembrane region" description="Helical" evidence="12">
    <location>
        <begin position="147"/>
        <end position="168"/>
    </location>
</feature>
<dbReference type="GO" id="GO:0046872">
    <property type="term" value="F:metal ion binding"/>
    <property type="evidence" value="ECO:0007669"/>
    <property type="project" value="UniProtKB-KW"/>
</dbReference>
<dbReference type="Proteomes" id="UP000006073">
    <property type="component" value="Unassembled WGS sequence"/>
</dbReference>
<keyword evidence="4" id="KW-0479">Metal-binding</keyword>
<evidence type="ECO:0000256" key="2">
    <source>
        <dbReference type="ARBA" id="ARBA00022475"/>
    </source>
</evidence>
<keyword evidence="6" id="KW-0560">Oxidoreductase</keyword>
<dbReference type="GO" id="GO:0016020">
    <property type="term" value="C:membrane"/>
    <property type="evidence" value="ECO:0007669"/>
    <property type="project" value="UniProtKB-SubCell"/>
</dbReference>
<dbReference type="RefSeq" id="WP_009032810.1">
    <property type="nucleotide sequence ID" value="NZ_ALWO02000052.1"/>
</dbReference>
<keyword evidence="10" id="KW-1015">Disulfide bond</keyword>
<keyword evidence="5 12" id="KW-1133">Transmembrane helix</keyword>
<dbReference type="GO" id="GO:0006784">
    <property type="term" value="P:heme A biosynthetic process"/>
    <property type="evidence" value="ECO:0007669"/>
    <property type="project" value="InterPro"/>
</dbReference>
<evidence type="ECO:0000256" key="4">
    <source>
        <dbReference type="ARBA" id="ARBA00022723"/>
    </source>
</evidence>
<dbReference type="OrthoDB" id="1447144at2"/>
<comment type="subcellular location">
    <subcellularLocation>
        <location evidence="1">Membrane</location>
        <topology evidence="1">Multi-pass membrane protein</topology>
    </subcellularLocation>
</comment>
<dbReference type="EMBL" id="ALWO02000052">
    <property type="protein sequence ID" value="EOZ92367.1"/>
    <property type="molecule type" value="Genomic_DNA"/>
</dbReference>
<sequence>MNQVNLKSINSFRSISLITVIAVYFLILVGGIVRSTGSGMGCPDWPKCFGSLIPPTSVDQLPNDYQDIYLAKRVEKNEKFVAQLEQLGFRTKAEKIKNDKSILIEEEFNPVKTWIEYLNRLVGAVIGILVLITVYSSLPLWKEDKVITIIAVFNLLLVLFQAWIGSIVVSTNLLPWMITLHMVLALLIVCLLLYTYYRSYRLAIRTKFATEKPNRLFNILIVGFVLMLIQIVLGTQVREEIDKVAFEFGYLLRSEWIDKLGFPFLIHRSYSLVLLGIHLLFIYKVFKFSMRKTMLYNWSLILILIIGLEIATGIGMAYFAIPAFLQPLHLLFGSLIIGIQFVLLLQLNDQKKIQIEKAVHENY</sequence>
<accession>S2CYY8</accession>
<keyword evidence="9 12" id="KW-0472">Membrane</keyword>
<feature type="transmembrane region" description="Helical" evidence="12">
    <location>
        <begin position="260"/>
        <end position="283"/>
    </location>
</feature>
<feature type="transmembrane region" description="Helical" evidence="12">
    <location>
        <begin position="117"/>
        <end position="135"/>
    </location>
</feature>
<evidence type="ECO:0000256" key="3">
    <source>
        <dbReference type="ARBA" id="ARBA00022692"/>
    </source>
</evidence>
<evidence type="ECO:0000256" key="7">
    <source>
        <dbReference type="ARBA" id="ARBA00023004"/>
    </source>
</evidence>
<evidence type="ECO:0000256" key="8">
    <source>
        <dbReference type="ARBA" id="ARBA00023133"/>
    </source>
</evidence>
<feature type="transmembrane region" description="Helical" evidence="12">
    <location>
        <begin position="12"/>
        <end position="33"/>
    </location>
</feature>
<dbReference type="PANTHER" id="PTHR35457">
    <property type="entry name" value="HEME A SYNTHASE"/>
    <property type="match status" value="1"/>
</dbReference>
<evidence type="ECO:0000256" key="10">
    <source>
        <dbReference type="ARBA" id="ARBA00023157"/>
    </source>
</evidence>
<feature type="transmembrane region" description="Helical" evidence="12">
    <location>
        <begin position="174"/>
        <end position="196"/>
    </location>
</feature>
<dbReference type="STRING" id="1189612.A33Q_4460"/>
<feature type="transmembrane region" description="Helical" evidence="12">
    <location>
        <begin position="295"/>
        <end position="321"/>
    </location>
</feature>
<evidence type="ECO:0000313" key="14">
    <source>
        <dbReference type="Proteomes" id="UP000006073"/>
    </source>
</evidence>
<dbReference type="InterPro" id="IPR003780">
    <property type="entry name" value="COX15/CtaA_fam"/>
</dbReference>
<evidence type="ECO:0000256" key="1">
    <source>
        <dbReference type="ARBA" id="ARBA00004141"/>
    </source>
</evidence>
<feature type="transmembrane region" description="Helical" evidence="12">
    <location>
        <begin position="216"/>
        <end position="233"/>
    </location>
</feature>
<reference evidence="13 14" key="1">
    <citation type="journal article" date="2013" name="Genome Announc.">
        <title>Draft Genome Sequence of Indibacter alkaliphilus Strain LW1T, Isolated from Lonar Lake, a Haloalkaline Lake in the Buldana District of Maharashtra, India.</title>
        <authorList>
            <person name="Singh A."/>
            <person name="Kumar Jangir P."/>
            <person name="Sharma R."/>
            <person name="Singh A."/>
            <person name="Kumar Pinnaka A."/>
            <person name="Shivaji S."/>
        </authorList>
    </citation>
    <scope>NUCLEOTIDE SEQUENCE [LARGE SCALE GENOMIC DNA]</scope>
    <source>
        <strain evidence="14">CCUG 57479 / KCTC 22604 / LW1</strain>
    </source>
</reference>
<dbReference type="PANTHER" id="PTHR35457:SF1">
    <property type="entry name" value="HEME A SYNTHASE"/>
    <property type="match status" value="1"/>
</dbReference>
<keyword evidence="8" id="KW-0350">Heme biosynthesis</keyword>
<keyword evidence="7" id="KW-0408">Iron</keyword>
<evidence type="ECO:0000256" key="6">
    <source>
        <dbReference type="ARBA" id="ARBA00023002"/>
    </source>
</evidence>
<keyword evidence="3 12" id="KW-0812">Transmembrane</keyword>
<dbReference type="AlphaFoldDB" id="S2CYY8"/>
<dbReference type="eggNOG" id="COG1612">
    <property type="taxonomic scope" value="Bacteria"/>
</dbReference>
<keyword evidence="14" id="KW-1185">Reference proteome</keyword>
<gene>
    <name evidence="13" type="ORF">A33Q_4460</name>
</gene>
<dbReference type="Pfam" id="PF02628">
    <property type="entry name" value="COX15-CtaA"/>
    <property type="match status" value="2"/>
</dbReference>
<evidence type="ECO:0000256" key="12">
    <source>
        <dbReference type="SAM" id="Phobius"/>
    </source>
</evidence>
<organism evidence="13 14">
    <name type="scientific">Indibacter alkaliphilus (strain CCUG 57479 / KCTC 22604 / LW1)</name>
    <dbReference type="NCBI Taxonomy" id="1189612"/>
    <lineage>
        <taxon>Bacteria</taxon>
        <taxon>Pseudomonadati</taxon>
        <taxon>Bacteroidota</taxon>
        <taxon>Cytophagia</taxon>
        <taxon>Cytophagales</taxon>
        <taxon>Cyclobacteriaceae</taxon>
    </lineage>
</organism>
<proteinExistence type="predicted"/>
<comment type="pathway">
    <text evidence="11">Porphyrin-containing compound metabolism.</text>
</comment>
<evidence type="ECO:0000313" key="13">
    <source>
        <dbReference type="EMBL" id="EOZ92367.1"/>
    </source>
</evidence>
<feature type="transmembrane region" description="Helical" evidence="12">
    <location>
        <begin position="327"/>
        <end position="347"/>
    </location>
</feature>
<evidence type="ECO:0000256" key="5">
    <source>
        <dbReference type="ARBA" id="ARBA00022989"/>
    </source>
</evidence>
<dbReference type="GO" id="GO:0016491">
    <property type="term" value="F:oxidoreductase activity"/>
    <property type="evidence" value="ECO:0007669"/>
    <property type="project" value="UniProtKB-KW"/>
</dbReference>
<name>S2CYY8_INDAL</name>
<evidence type="ECO:0000256" key="11">
    <source>
        <dbReference type="ARBA" id="ARBA00023444"/>
    </source>
</evidence>
<dbReference type="InterPro" id="IPR050450">
    <property type="entry name" value="COX15/CtaA_HemeA_synthase"/>
</dbReference>
<evidence type="ECO:0000256" key="9">
    <source>
        <dbReference type="ARBA" id="ARBA00023136"/>
    </source>
</evidence>
<protein>
    <submittedName>
        <fullName evidence="13">Heme A synthase, cytochrome oxidase biogenesis protein Cox15-CtaA</fullName>
    </submittedName>
</protein>
<keyword evidence="2" id="KW-1003">Cell membrane</keyword>